<organism evidence="7 8">
    <name type="scientific">Mytilus galloprovincialis</name>
    <name type="common">Mediterranean mussel</name>
    <dbReference type="NCBI Taxonomy" id="29158"/>
    <lineage>
        <taxon>Eukaryota</taxon>
        <taxon>Metazoa</taxon>
        <taxon>Spiralia</taxon>
        <taxon>Lophotrochozoa</taxon>
        <taxon>Mollusca</taxon>
        <taxon>Bivalvia</taxon>
        <taxon>Autobranchia</taxon>
        <taxon>Pteriomorphia</taxon>
        <taxon>Mytilida</taxon>
        <taxon>Mytiloidea</taxon>
        <taxon>Mytilidae</taxon>
        <taxon>Mytilinae</taxon>
        <taxon>Mytilus</taxon>
    </lineage>
</organism>
<accession>A0A409V6D5</accession>
<dbReference type="InterPro" id="IPR000152">
    <property type="entry name" value="EGF-type_Asp/Asn_hydroxyl_site"/>
</dbReference>
<dbReference type="Gene3D" id="2.10.25.10">
    <property type="entry name" value="Laminin"/>
    <property type="match status" value="3"/>
</dbReference>
<evidence type="ECO:0000256" key="4">
    <source>
        <dbReference type="ARBA" id="ARBA00023180"/>
    </source>
</evidence>
<evidence type="ECO:0000256" key="1">
    <source>
        <dbReference type="ARBA" id="ARBA00022536"/>
    </source>
</evidence>
<keyword evidence="4" id="KW-0325">Glycoprotein</keyword>
<dbReference type="GO" id="GO:0005509">
    <property type="term" value="F:calcium ion binding"/>
    <property type="evidence" value="ECO:0007669"/>
    <property type="project" value="InterPro"/>
</dbReference>
<dbReference type="InterPro" id="IPR009030">
    <property type="entry name" value="Growth_fac_rcpt_cys_sf"/>
</dbReference>
<dbReference type="SUPFAM" id="SSF57184">
    <property type="entry name" value="Growth factor receptor domain"/>
    <property type="match status" value="1"/>
</dbReference>
<feature type="non-terminal residue" evidence="7">
    <location>
        <position position="121"/>
    </location>
</feature>
<name>A0A409V6D5_MYTGA</name>
<dbReference type="InterPro" id="IPR013032">
    <property type="entry name" value="EGF-like_CS"/>
</dbReference>
<dbReference type="InterPro" id="IPR050751">
    <property type="entry name" value="ECM_structural_protein"/>
</dbReference>
<dbReference type="PROSITE" id="PS50026">
    <property type="entry name" value="EGF_3"/>
    <property type="match status" value="2"/>
</dbReference>
<sequence>DDECVSRPGICGNGTCTNVIGSFRCSCNAGFEQGIDNTCQDINECNGPLNNCAFRCVNIPGSFACICPMGYSLASDGIHCQDVDECQTQANTCRYACKNLVGSFMCICPEGYREIGPNQCV</sequence>
<dbReference type="InterPro" id="IPR026823">
    <property type="entry name" value="cEGF"/>
</dbReference>
<dbReference type="EMBL" id="KV620662">
    <property type="protein sequence ID" value="OPL20159.1"/>
    <property type="molecule type" value="Genomic_DNA"/>
</dbReference>
<evidence type="ECO:0000259" key="6">
    <source>
        <dbReference type="PROSITE" id="PS50026"/>
    </source>
</evidence>
<dbReference type="PROSITE" id="PS01186">
    <property type="entry name" value="EGF_2"/>
    <property type="match status" value="2"/>
</dbReference>
<evidence type="ECO:0000256" key="5">
    <source>
        <dbReference type="PROSITE-ProRule" id="PRU00076"/>
    </source>
</evidence>
<gene>
    <name evidence="7" type="ORF">AM593_02221</name>
</gene>
<dbReference type="FunFam" id="2.10.25.10:FF:000804">
    <property type="entry name" value="Fibrillin-1"/>
    <property type="match status" value="1"/>
</dbReference>
<dbReference type="FunFam" id="2.10.25.10:FF:000010">
    <property type="entry name" value="Pro-epidermal growth factor"/>
    <property type="match status" value="1"/>
</dbReference>
<feature type="domain" description="EGF-like" evidence="6">
    <location>
        <begin position="82"/>
        <end position="118"/>
    </location>
</feature>
<evidence type="ECO:0000313" key="7">
    <source>
        <dbReference type="EMBL" id="OPL20159.1"/>
    </source>
</evidence>
<dbReference type="Pfam" id="PF12661">
    <property type="entry name" value="hEGF"/>
    <property type="match status" value="1"/>
</dbReference>
<dbReference type="PROSITE" id="PS01187">
    <property type="entry name" value="EGF_CA"/>
    <property type="match status" value="1"/>
</dbReference>
<dbReference type="Pfam" id="PF12662">
    <property type="entry name" value="cEGF"/>
    <property type="match status" value="2"/>
</dbReference>
<dbReference type="SMART" id="SM00181">
    <property type="entry name" value="EGF"/>
    <property type="match status" value="3"/>
</dbReference>
<protein>
    <submittedName>
        <fullName evidence="7">Fibrillin-2-like</fullName>
    </submittedName>
</protein>
<feature type="non-terminal residue" evidence="7">
    <location>
        <position position="1"/>
    </location>
</feature>
<evidence type="ECO:0000256" key="3">
    <source>
        <dbReference type="ARBA" id="ARBA00023157"/>
    </source>
</evidence>
<dbReference type="PROSITE" id="PS00010">
    <property type="entry name" value="ASX_HYDROXYL"/>
    <property type="match status" value="3"/>
</dbReference>
<keyword evidence="1 5" id="KW-0245">EGF-like domain</keyword>
<dbReference type="Proteomes" id="UP000266721">
    <property type="component" value="Unassembled WGS sequence"/>
</dbReference>
<dbReference type="CDD" id="cd00054">
    <property type="entry name" value="EGF_CA"/>
    <property type="match status" value="1"/>
</dbReference>
<evidence type="ECO:0000313" key="8">
    <source>
        <dbReference type="Proteomes" id="UP000266721"/>
    </source>
</evidence>
<dbReference type="InterPro" id="IPR018097">
    <property type="entry name" value="EGF_Ca-bd_CS"/>
</dbReference>
<evidence type="ECO:0000256" key="2">
    <source>
        <dbReference type="ARBA" id="ARBA00022737"/>
    </source>
</evidence>
<comment type="caution">
    <text evidence="5">Lacks conserved residue(s) required for the propagation of feature annotation.</text>
</comment>
<keyword evidence="3" id="KW-1015">Disulfide bond</keyword>
<dbReference type="PANTHER" id="PTHR24034">
    <property type="entry name" value="EGF-LIKE DOMAIN-CONTAINING PROTEIN"/>
    <property type="match status" value="1"/>
</dbReference>
<dbReference type="FunFam" id="2.10.25.10:FF:000003">
    <property type="entry name" value="fibrillin-1 isoform X1"/>
    <property type="match status" value="1"/>
</dbReference>
<dbReference type="InterPro" id="IPR001881">
    <property type="entry name" value="EGF-like_Ca-bd_dom"/>
</dbReference>
<dbReference type="PANTHER" id="PTHR24034:SF140">
    <property type="entry name" value="LATENT-TRANSFORMING GROWTH FACTOR BETA-BINDING PROTEIN 1"/>
    <property type="match status" value="1"/>
</dbReference>
<reference evidence="7 8" key="1">
    <citation type="journal article" date="2016" name="PLoS ONE">
        <title>A First Insight into the Genome of the Filter-Feeder Mussel Mytilus galloprovincialis.</title>
        <authorList>
            <person name="Murgarella M."/>
            <person name="Puiu D."/>
            <person name="Novoa B."/>
            <person name="Figueras A."/>
            <person name="Posada D."/>
            <person name="Canchaya C."/>
        </authorList>
    </citation>
    <scope>NUCLEOTIDE SEQUENCE [LARGE SCALE GENOMIC DNA]</scope>
    <source>
        <tissue evidence="7">Muscle</tissue>
    </source>
</reference>
<dbReference type="SMART" id="SM00179">
    <property type="entry name" value="EGF_CA"/>
    <property type="match status" value="3"/>
</dbReference>
<keyword evidence="8" id="KW-1185">Reference proteome</keyword>
<keyword evidence="2" id="KW-0677">Repeat</keyword>
<dbReference type="AlphaFoldDB" id="A0A409V6D5"/>
<proteinExistence type="predicted"/>
<feature type="domain" description="EGF-like" evidence="6">
    <location>
        <begin position="41"/>
        <end position="81"/>
    </location>
</feature>
<dbReference type="InterPro" id="IPR000742">
    <property type="entry name" value="EGF"/>
</dbReference>